<accession>A0ACD4NXM4</accession>
<evidence type="ECO:0000313" key="2">
    <source>
        <dbReference type="Proteomes" id="UP001163223"/>
    </source>
</evidence>
<keyword evidence="2" id="KW-1185">Reference proteome</keyword>
<dbReference type="EMBL" id="CP113520">
    <property type="protein sequence ID" value="WAJ31582.1"/>
    <property type="molecule type" value="Genomic_DNA"/>
</dbReference>
<name>A0ACD4NXM4_9HYPH</name>
<gene>
    <name evidence="1" type="ORF">OXU80_24700</name>
</gene>
<dbReference type="Proteomes" id="UP001163223">
    <property type="component" value="Chromosome"/>
</dbReference>
<protein>
    <submittedName>
        <fullName evidence="1">Uncharacterized protein</fullName>
    </submittedName>
</protein>
<organism evidence="1 2">
    <name type="scientific">Antarcticirhabdus aurantiaca</name>
    <dbReference type="NCBI Taxonomy" id="2606717"/>
    <lineage>
        <taxon>Bacteria</taxon>
        <taxon>Pseudomonadati</taxon>
        <taxon>Pseudomonadota</taxon>
        <taxon>Alphaproteobacteria</taxon>
        <taxon>Hyphomicrobiales</taxon>
        <taxon>Aurantimonadaceae</taxon>
        <taxon>Antarcticirhabdus</taxon>
    </lineage>
</organism>
<proteinExistence type="predicted"/>
<sequence>MSRLRQLAAACLLLAGGPASAQSLTPMRGEVTSFSDVFAVRVFPSNPYPQRIRMEVRVYDQEFRPVEAQVSPAAFMLGSESSRPVTVVVPFDGAERRKVRICVESVPFPNQQTQIRAQICGRFLGQRL</sequence>
<evidence type="ECO:0000313" key="1">
    <source>
        <dbReference type="EMBL" id="WAJ31582.1"/>
    </source>
</evidence>
<reference evidence="1" key="1">
    <citation type="submission" date="2022-11" db="EMBL/GenBank/DDBJ databases">
        <title>beta-Carotene-producing bacterium, Jeongeuplla avenae sp. nov., alleviates the salt stress of Arabidopsis seedlings.</title>
        <authorList>
            <person name="Jiang L."/>
            <person name="Lee J."/>
        </authorList>
    </citation>
    <scope>NUCLEOTIDE SEQUENCE</scope>
    <source>
        <strain evidence="1">DY_R2A_6</strain>
    </source>
</reference>